<name>I7BAN0_MYCHA</name>
<dbReference type="KEGG" id="mhl:MHLP_04000"/>
<keyword evidence="2 8" id="KW-0436">Ligase</keyword>
<dbReference type="SUPFAM" id="SSF55681">
    <property type="entry name" value="Class II aaRS and biotin synthetases"/>
    <property type="match status" value="1"/>
</dbReference>
<dbReference type="InterPro" id="IPR006195">
    <property type="entry name" value="aa-tRNA-synth_II"/>
</dbReference>
<keyword evidence="5" id="KW-0648">Protein biosynthesis</keyword>
<dbReference type="EC" id="6.1.1.14" evidence="8"/>
<dbReference type="InterPro" id="IPR002314">
    <property type="entry name" value="aa-tRNA-synt_IIb"/>
</dbReference>
<reference evidence="8 9" key="1">
    <citation type="journal article" date="2012" name="J. Bacteriol.">
        <title>Genome Sequence of "Candidatus Mycoplasma haemolamae" Strain Purdue, a Red Blood Cell Pathogen of Alpacas (Vicugna pacos) and Llamas (Lama glama).</title>
        <authorList>
            <person name="Guimaraes A.M."/>
            <person name="Toth B."/>
            <person name="Santos A.P."/>
            <person name="do Nascimento N.C."/>
            <person name="Kritchevsky J.E."/>
            <person name="Messick J.B."/>
        </authorList>
    </citation>
    <scope>NUCLEOTIDE SEQUENCE [LARGE SCALE GENOMIC DNA]</scope>
    <source>
        <strain evidence="8 9">Purdue</strain>
    </source>
</reference>
<dbReference type="InterPro" id="IPR045864">
    <property type="entry name" value="aa-tRNA-synth_II/BPL/LPL"/>
</dbReference>
<keyword evidence="3" id="KW-0547">Nucleotide-binding</keyword>
<feature type="domain" description="Aminoacyl-transfer RNA synthetases class-II family profile" evidence="7">
    <location>
        <begin position="1"/>
        <end position="320"/>
    </location>
</feature>
<evidence type="ECO:0000256" key="6">
    <source>
        <dbReference type="ARBA" id="ARBA00023146"/>
    </source>
</evidence>
<dbReference type="PANTHER" id="PTHR10745:SF8">
    <property type="entry name" value="DNA POLYMERASE SUBUNIT GAMMA-2, MITOCHONDRIAL"/>
    <property type="match status" value="1"/>
</dbReference>
<dbReference type="NCBIfam" id="NF003211">
    <property type="entry name" value="PRK04173.1"/>
    <property type="match status" value="1"/>
</dbReference>
<dbReference type="InterPro" id="IPR036621">
    <property type="entry name" value="Anticodon-bd_dom_sf"/>
</dbReference>
<keyword evidence="4" id="KW-0067">ATP-binding</keyword>
<dbReference type="PRINTS" id="PR01043">
    <property type="entry name" value="TRNASYNTHGLY"/>
</dbReference>
<evidence type="ECO:0000259" key="7">
    <source>
        <dbReference type="PROSITE" id="PS50862"/>
    </source>
</evidence>
<keyword evidence="6" id="KW-0030">Aminoacyl-tRNA synthetase</keyword>
<dbReference type="PROSITE" id="PS50862">
    <property type="entry name" value="AA_TRNA_LIGASE_II"/>
    <property type="match status" value="1"/>
</dbReference>
<dbReference type="STRING" id="1212765.MHLP_04000"/>
<evidence type="ECO:0000256" key="4">
    <source>
        <dbReference type="ARBA" id="ARBA00022840"/>
    </source>
</evidence>
<protein>
    <submittedName>
        <fullName evidence="8">Glycyl-tRNA ligase</fullName>
        <ecNumber evidence="8">6.1.1.14</ecNumber>
    </submittedName>
</protein>
<dbReference type="PATRIC" id="fig|1212765.3.peg.907"/>
<dbReference type="InterPro" id="IPR027031">
    <property type="entry name" value="Gly-tRNA_synthase/POLG2"/>
</dbReference>
<organism evidence="8 9">
    <name type="scientific">Mycoplasma haematolamae (strain Purdue)</name>
    <dbReference type="NCBI Taxonomy" id="1212765"/>
    <lineage>
        <taxon>Bacteria</taxon>
        <taxon>Bacillati</taxon>
        <taxon>Mycoplasmatota</taxon>
        <taxon>Mollicutes</taxon>
        <taxon>Mycoplasmataceae</taxon>
        <taxon>Mycoplasma</taxon>
    </lineage>
</organism>
<dbReference type="Pfam" id="PF00587">
    <property type="entry name" value="tRNA-synt_2b"/>
    <property type="match status" value="1"/>
</dbReference>
<dbReference type="AlphaFoldDB" id="I7BAN0"/>
<evidence type="ECO:0000313" key="9">
    <source>
        <dbReference type="Proteomes" id="UP000006502"/>
    </source>
</evidence>
<reference evidence="9" key="2">
    <citation type="submission" date="2012-07" db="EMBL/GenBank/DDBJ databases">
        <title>Complete genome sequence of 'Candidatus Mycoplasma haemolamae'.</title>
        <authorList>
            <person name="Guimaraes A.M.S."/>
            <person name="Toth B."/>
            <person name="Santos A.P."/>
            <person name="Nascimento N.C."/>
            <person name="Sojka J.E."/>
            <person name="Messick J.B."/>
        </authorList>
    </citation>
    <scope>NUCLEOTIDE SEQUENCE [LARGE SCALE GENOMIC DNA]</scope>
    <source>
        <strain evidence="9">Purdue</strain>
    </source>
</reference>
<dbReference type="Pfam" id="PF03129">
    <property type="entry name" value="HGTP_anticodon"/>
    <property type="match status" value="1"/>
</dbReference>
<evidence type="ECO:0000256" key="5">
    <source>
        <dbReference type="ARBA" id="ARBA00022917"/>
    </source>
</evidence>
<dbReference type="GO" id="GO:0004820">
    <property type="term" value="F:glycine-tRNA ligase activity"/>
    <property type="evidence" value="ECO:0007669"/>
    <property type="project" value="UniProtKB-EC"/>
</dbReference>
<dbReference type="Gene3D" id="3.30.930.10">
    <property type="entry name" value="Bira Bifunctional Protein, Domain 2"/>
    <property type="match status" value="1"/>
</dbReference>
<proteinExistence type="predicted"/>
<dbReference type="EMBL" id="CP003731">
    <property type="protein sequence ID" value="AFO52380.1"/>
    <property type="molecule type" value="Genomic_DNA"/>
</dbReference>
<accession>I7BAN0</accession>
<dbReference type="Gene3D" id="3.40.50.800">
    <property type="entry name" value="Anticodon-binding domain"/>
    <property type="match status" value="1"/>
</dbReference>
<dbReference type="GO" id="GO:0006426">
    <property type="term" value="P:glycyl-tRNA aminoacylation"/>
    <property type="evidence" value="ECO:0007669"/>
    <property type="project" value="TreeGrafter"/>
</dbReference>
<keyword evidence="1" id="KW-0963">Cytoplasm</keyword>
<dbReference type="HOGENOM" id="CLU_015515_2_0_14"/>
<evidence type="ECO:0000256" key="2">
    <source>
        <dbReference type="ARBA" id="ARBA00022598"/>
    </source>
</evidence>
<dbReference type="SUPFAM" id="SSF52954">
    <property type="entry name" value="Class II aaRS ABD-related"/>
    <property type="match status" value="1"/>
</dbReference>
<dbReference type="PANTHER" id="PTHR10745">
    <property type="entry name" value="GLYCYL-TRNA SYNTHETASE/DNA POLYMERASE SUBUNIT GAMMA-2"/>
    <property type="match status" value="1"/>
</dbReference>
<keyword evidence="9" id="KW-1185">Reference proteome</keyword>
<dbReference type="GO" id="GO:0005737">
    <property type="term" value="C:cytoplasm"/>
    <property type="evidence" value="ECO:0007669"/>
    <property type="project" value="TreeGrafter"/>
</dbReference>
<dbReference type="GO" id="GO:0005524">
    <property type="term" value="F:ATP binding"/>
    <property type="evidence" value="ECO:0007669"/>
    <property type="project" value="UniProtKB-KW"/>
</dbReference>
<evidence type="ECO:0000256" key="1">
    <source>
        <dbReference type="ARBA" id="ARBA00022490"/>
    </source>
</evidence>
<dbReference type="Proteomes" id="UP000006502">
    <property type="component" value="Chromosome"/>
</dbReference>
<evidence type="ECO:0000313" key="8">
    <source>
        <dbReference type="EMBL" id="AFO52380.1"/>
    </source>
</evidence>
<dbReference type="InterPro" id="IPR004154">
    <property type="entry name" value="Anticodon-bd"/>
</dbReference>
<gene>
    <name evidence="8" type="ordered locus">MHLP_04000</name>
</gene>
<evidence type="ECO:0000256" key="3">
    <source>
        <dbReference type="ARBA" id="ARBA00022741"/>
    </source>
</evidence>
<sequence length="426" mass="49095">MSNLVEKYLLDKGFIFPSSPIYGGMESSWDYSHIGTLLKNNLKQSWINYFVNKQENTVLYEGNILTNKEIWKASGHVQNFEKQLVECKDCNSREETEGPIESCPRCGSTNLTEPKSFQLIFQSDKYYLRPETAQTIFVNTKLIALSSGLNIPFSVAQIGKAFRNEVSPGKTIFRTKEFEQMELEEFTYPEQADKTLKKQRLQIATYLIQELGFSNESFVFEEVTGADLPHYSLKNCDVQYKFEFGTQELWGIANRGDFDLKSHQEHSGEKLHFQNQDNSQTFLPHIVEHSVGLNRLMLALITEHLTEKPGRDWPVLALPPLLSPFKFSVLPLTKQQVETSRKLYQWLQSYSLPISFLTKGSIGKRYRSQDEIGTPYCLTVDFESKEWGNPSFSFTLRDRDSGLQERKNLSELKGYIFECLGVPREI</sequence>